<evidence type="ECO:0000313" key="4">
    <source>
        <dbReference type="Proteomes" id="UP000193240"/>
    </source>
</evidence>
<dbReference type="OMA" id="YRYVGDI"/>
<gene>
    <name evidence="3" type="ORF">B5807_05266</name>
</gene>
<evidence type="ECO:0000313" key="3">
    <source>
        <dbReference type="EMBL" id="OSS50027.1"/>
    </source>
</evidence>
<sequence length="825" mass="93114">MANWARDEHRRSRYLNSHHLAVPDQRHRRERSAGSERRKPSLDRACHLEKAVRNYDCHSDDDTNVVRRRSARRIPSPPPAIDTEALRVDADRERGPSAPSTPVSPPALRLNEQDQITLGIRRRSTPNLAGLGLQMPDPGLTRHDSVPKIHERRSEGNLATKASHVSSTIDTPALISMSNNGSLYDVTPPRPVTPSTLDTAKTTDPRPGNGHRLSMASISGSLGAESYRYNPLKPREFRLVKIFSASMSDIRCEIVTHSLDTPPLYTAISYAWGDPDDKAEITLEKDSDIEYANATRQRVTKSVTASLHGALHALRHQDGDVFVWVDSLSIDQQNNDELSWQIPLMSEIYSKAAVVAIWLGPHYDDSEKALQLMEELSDCADSPKSICQRIYDKKRRADFGALVSLFEREYWTRLWVVQEVFVPDPLKIMVYCGKKCLPWAVYKAASGALRYHKSDVEFCYSGAQDHSRGLRTLLSKYSFAQVLAYRGPASLSDGTLRDLGDQPLLDVMRACRNKLTAMPLDKVYGIRGLLSRKVQDNFPVNYKISVKKLYIDVVDHILTTTQRVDVLCESIHFPLHVGNTALPSWCPDWSYIPATKSMQSTHKFCASGSTKNDWSFSDQKRKLEITAIEVDTIDVHGVAVGTLTDSADYLMAFLNWRTIMLDTIKKSNHYRLLDDFSRTLCLDQVPTEYRYRWSDVCHHVFASLLRDRLPGLLLDPELKSYADATGILEPGQTRQLLQDSFGAHMMGRSFCVTKKKQYVCMGSGFMGVRDVIVVPLGCRTPIILRAEGPNEYRYVGDIYVHGYMYGRAIDKLEAGKKTLKKYVLH</sequence>
<dbReference type="EMBL" id="KZ107842">
    <property type="protein sequence ID" value="OSS50027.1"/>
    <property type="molecule type" value="Genomic_DNA"/>
</dbReference>
<dbReference type="Pfam" id="PF26639">
    <property type="entry name" value="Het-6_barrel"/>
    <property type="match status" value="1"/>
</dbReference>
<evidence type="ECO:0000259" key="2">
    <source>
        <dbReference type="Pfam" id="PF06985"/>
    </source>
</evidence>
<dbReference type="PANTHER" id="PTHR24148:SF73">
    <property type="entry name" value="HET DOMAIN PROTEIN (AFU_ORTHOLOGUE AFUA_8G01020)"/>
    <property type="match status" value="1"/>
</dbReference>
<reference evidence="3 4" key="1">
    <citation type="journal article" date="2017" name="Genome Announc.">
        <title>Genome sequence of the saprophytic ascomycete Epicoccum nigrum ICMP 19927 strain isolated from New Zealand.</title>
        <authorList>
            <person name="Fokin M."/>
            <person name="Fleetwood D."/>
            <person name="Weir B.S."/>
            <person name="Villas-Boas S.G."/>
        </authorList>
    </citation>
    <scope>NUCLEOTIDE SEQUENCE [LARGE SCALE GENOMIC DNA]</scope>
    <source>
        <strain evidence="3 4">ICMP 19927</strain>
    </source>
</reference>
<feature type="region of interest" description="Disordered" evidence="1">
    <location>
        <begin position="15"/>
        <end position="43"/>
    </location>
</feature>
<evidence type="ECO:0000256" key="1">
    <source>
        <dbReference type="SAM" id="MobiDB-lite"/>
    </source>
</evidence>
<feature type="region of interest" description="Disordered" evidence="1">
    <location>
        <begin position="181"/>
        <end position="214"/>
    </location>
</feature>
<accession>A0A1Y2M3J5</accession>
<dbReference type="PANTHER" id="PTHR24148">
    <property type="entry name" value="ANKYRIN REPEAT DOMAIN-CONTAINING PROTEIN 39 HOMOLOG-RELATED"/>
    <property type="match status" value="1"/>
</dbReference>
<dbReference type="InterPro" id="IPR010730">
    <property type="entry name" value="HET"/>
</dbReference>
<organism evidence="3 4">
    <name type="scientific">Epicoccum nigrum</name>
    <name type="common">Soil fungus</name>
    <name type="synonym">Epicoccum purpurascens</name>
    <dbReference type="NCBI Taxonomy" id="105696"/>
    <lineage>
        <taxon>Eukaryota</taxon>
        <taxon>Fungi</taxon>
        <taxon>Dikarya</taxon>
        <taxon>Ascomycota</taxon>
        <taxon>Pezizomycotina</taxon>
        <taxon>Dothideomycetes</taxon>
        <taxon>Pleosporomycetidae</taxon>
        <taxon>Pleosporales</taxon>
        <taxon>Pleosporineae</taxon>
        <taxon>Didymellaceae</taxon>
        <taxon>Epicoccum</taxon>
    </lineage>
</organism>
<dbReference type="Proteomes" id="UP000193240">
    <property type="component" value="Unassembled WGS sequence"/>
</dbReference>
<feature type="compositionally biased region" description="Polar residues" evidence="1">
    <location>
        <begin position="193"/>
        <end position="202"/>
    </location>
</feature>
<feature type="domain" description="Heterokaryon incompatibility" evidence="2">
    <location>
        <begin position="265"/>
        <end position="419"/>
    </location>
</feature>
<dbReference type="AlphaFoldDB" id="A0A1Y2M3J5"/>
<dbReference type="InParanoid" id="A0A1Y2M3J5"/>
<dbReference type="Pfam" id="PF06985">
    <property type="entry name" value="HET"/>
    <property type="match status" value="1"/>
</dbReference>
<protein>
    <recommendedName>
        <fullName evidence="2">Heterokaryon incompatibility domain-containing protein</fullName>
    </recommendedName>
</protein>
<feature type="compositionally biased region" description="Basic and acidic residues" evidence="1">
    <location>
        <begin position="24"/>
        <end position="43"/>
    </location>
</feature>
<feature type="compositionally biased region" description="Basic and acidic residues" evidence="1">
    <location>
        <begin position="84"/>
        <end position="95"/>
    </location>
</feature>
<proteinExistence type="predicted"/>
<name>A0A1Y2M3J5_EPING</name>
<dbReference type="InterPro" id="IPR052895">
    <property type="entry name" value="HetReg/Transcr_Mod"/>
</dbReference>
<dbReference type="STRING" id="105696.A0A1Y2M3J5"/>
<keyword evidence="4" id="KW-1185">Reference proteome</keyword>
<feature type="region of interest" description="Disordered" evidence="1">
    <location>
        <begin position="68"/>
        <end position="107"/>
    </location>
</feature>